<dbReference type="RefSeq" id="WP_078254045.1">
    <property type="nucleotide sequence ID" value="NZ_MUYU01000012.1"/>
</dbReference>
<organism evidence="3 4">
    <name type="scientific">Moraxella pluranimalium</name>
    <dbReference type="NCBI Taxonomy" id="470453"/>
    <lineage>
        <taxon>Bacteria</taxon>
        <taxon>Pseudomonadati</taxon>
        <taxon>Pseudomonadota</taxon>
        <taxon>Gammaproteobacteria</taxon>
        <taxon>Moraxellales</taxon>
        <taxon>Moraxellaceae</taxon>
        <taxon>Moraxella</taxon>
    </lineage>
</organism>
<dbReference type="Pfam" id="PF01722">
    <property type="entry name" value="BolA"/>
    <property type="match status" value="1"/>
</dbReference>
<evidence type="ECO:0000256" key="2">
    <source>
        <dbReference type="RuleBase" id="RU003860"/>
    </source>
</evidence>
<dbReference type="SUPFAM" id="SSF82657">
    <property type="entry name" value="BolA-like"/>
    <property type="match status" value="1"/>
</dbReference>
<dbReference type="OrthoDB" id="9801469at2"/>
<dbReference type="GO" id="GO:0006351">
    <property type="term" value="P:DNA-templated transcription"/>
    <property type="evidence" value="ECO:0007669"/>
    <property type="project" value="TreeGrafter"/>
</dbReference>
<evidence type="ECO:0000313" key="4">
    <source>
        <dbReference type="Proteomes" id="UP000189800"/>
    </source>
</evidence>
<dbReference type="Gene3D" id="3.30.300.90">
    <property type="entry name" value="BolA-like"/>
    <property type="match status" value="1"/>
</dbReference>
<name>A0A1T0CPD0_9GAMM</name>
<dbReference type="InterPro" id="IPR036065">
    <property type="entry name" value="BolA-like_sf"/>
</dbReference>
<comment type="caution">
    <text evidence="3">The sequence shown here is derived from an EMBL/GenBank/DDBJ whole genome shotgun (WGS) entry which is preliminary data.</text>
</comment>
<dbReference type="AlphaFoldDB" id="A0A1T0CPD0"/>
<protein>
    <submittedName>
        <fullName evidence="3">BolA family transcriptional regulator</fullName>
    </submittedName>
</protein>
<comment type="similarity">
    <text evidence="1 2">Belongs to the BolA/IbaG family.</text>
</comment>
<accession>A0A1T0CPD0</accession>
<evidence type="ECO:0000313" key="3">
    <source>
        <dbReference type="EMBL" id="OOS24188.1"/>
    </source>
</evidence>
<reference evidence="3 4" key="1">
    <citation type="submission" date="2017-02" db="EMBL/GenBank/DDBJ databases">
        <title>Draft genome sequence of Moraxella pluranimalium CCUG 54913T type strain.</title>
        <authorList>
            <person name="Salva-Serra F."/>
            <person name="Engstrom-Jakobsson H."/>
            <person name="Thorell K."/>
            <person name="Jaen-Luchoro D."/>
            <person name="Gonzales-Siles L."/>
            <person name="Karlsson R."/>
            <person name="Yazdan S."/>
            <person name="Boulund F."/>
            <person name="Johnning A."/>
            <person name="Engstrand L."/>
            <person name="Kristiansson E."/>
            <person name="Moore E."/>
        </authorList>
    </citation>
    <scope>NUCLEOTIDE SEQUENCE [LARGE SCALE GENOMIC DNA]</scope>
    <source>
        <strain evidence="3 4">CCUG 54913</strain>
    </source>
</reference>
<dbReference type="GO" id="GO:0005829">
    <property type="term" value="C:cytosol"/>
    <property type="evidence" value="ECO:0007669"/>
    <property type="project" value="TreeGrafter"/>
</dbReference>
<dbReference type="PANTHER" id="PTHR46229">
    <property type="entry name" value="BOLA TRANSCRIPTION REGULATOR"/>
    <property type="match status" value="1"/>
</dbReference>
<dbReference type="PIRSF" id="PIRSF003113">
    <property type="entry name" value="BolA"/>
    <property type="match status" value="1"/>
</dbReference>
<dbReference type="STRING" id="470453.B0680_05235"/>
<evidence type="ECO:0000256" key="1">
    <source>
        <dbReference type="ARBA" id="ARBA00005578"/>
    </source>
</evidence>
<dbReference type="Proteomes" id="UP000189800">
    <property type="component" value="Unassembled WGS sequence"/>
</dbReference>
<dbReference type="PANTHER" id="PTHR46229:SF2">
    <property type="entry name" value="BOLA-LIKE PROTEIN 1"/>
    <property type="match status" value="1"/>
</dbReference>
<sequence length="109" mass="11778">MNSPTKNALLTALASLAPTHMTLDNESHMHAGYFEGKESHFKLVIVSTAFDGIRLAARHQKVYAEVAPYLTANGGTVHALAIHAYTPDEWASMQDAPDSPLCASRRANS</sequence>
<dbReference type="InterPro" id="IPR050961">
    <property type="entry name" value="BolA/IbaG_stress_morph_reg"/>
</dbReference>
<keyword evidence="4" id="KW-1185">Reference proteome</keyword>
<gene>
    <name evidence="3" type="ORF">B0680_05235</name>
</gene>
<dbReference type="EMBL" id="MUYU01000012">
    <property type="protein sequence ID" value="OOS24188.1"/>
    <property type="molecule type" value="Genomic_DNA"/>
</dbReference>
<dbReference type="InterPro" id="IPR002634">
    <property type="entry name" value="BolA"/>
</dbReference>
<proteinExistence type="inferred from homology"/>